<feature type="region of interest" description="Disordered" evidence="5">
    <location>
        <begin position="1"/>
        <end position="88"/>
    </location>
</feature>
<dbReference type="EMBL" id="QXGE01000875">
    <property type="protein sequence ID" value="KAE9301924.1"/>
    <property type="molecule type" value="Genomic_DNA"/>
</dbReference>
<name>A0A6A3ESK2_9STRA</name>
<evidence type="ECO:0000313" key="12">
    <source>
        <dbReference type="Proteomes" id="UP000437068"/>
    </source>
</evidence>
<comment type="caution">
    <text evidence="7">The sequence shown here is derived from an EMBL/GenBank/DDBJ whole genome shotgun (WGS) entry which is preliminary data.</text>
</comment>
<sequence length="1058" mass="113654">MASCPSCRAAAAPGARACSQCGTRTSGSSSSVLSTRAVGSASTSSGIGRRNVPKDRNRKKKPKDKDREKPKDKEKEKPKAVEVPPAASGDEAASIYKRMLAAVRGANKDHDEVVAAFKADCKQYGQGELRARVFYERLGGYFGSELMLEHMLPQLTRLIPDDKKRKKLVKVHVKSKGANAVVTMGARGASHPRRPVSTSGRVENPPLPTQMRPSGDRRPYSASELIRRDSIESDSSSNNSGELIPVTSGSRLAMTRPTDNPKCAICSEVFEMKRRRHHCRKCGASVCHSCSPARMLISPDQVASESLKKKYDPAHPQRVCTICAPILQCFQDGLNSQYANCHKENPHEAKTRLHLPFSRSLESACRSAADILGNFFRPDFGADSDRYIPVNFLKRAQGIAFLTVIKAGLLITAKMGTGIVIAKLDDGSWSAPSAIGTAGIGGGLEGGGELIEVMIIMGSKKAVKVFHRTQVNVGGGLSVAVGPYGRDALAQAAASRGGFNANYSYSHSRGLFAGISLHGAVITARTEMNSNFYGQKLTPEEILSGSVPHPRAAQCLYDAIDQAMDGIAQFEASGGSQRQPSAATATQGQCSSCRAGHLRVYGALFKYRGVWSPEANAARQVPVDNDAVTRALAALPPAHVFRRDLLAYSTLRNLIPHPQLLPLHADEEERQGAASSEASASSNIYDVSEVEQISIKHWQLDDGNCRGLCFALPLSTKVRSVCLFNVGLNKEQLGLLCLTIPKTHVTALQLEWNPVNVATASETANVADAAAERANSSPSRPAASRPPSAPRTASRPPSAGATSKQHHIAPQAGDQEKELSEAQKRELSMQQELQAGDEEDTSEIFAQLLTEGSALVFLSLRANGITSRGAVALAKAVRRNKTLEALNLFQNSIGDAGARAFAHALPLNTTLKTLSLVNNKISGWGAKLLVDGLTKYAAPPELLSELDAAESQIQVQMDQAKKAKKKIDRATVIARLGLPALESIDGVQFAPGNSTLEELLLSGNVQLGPSDIDLLSEALDNFQPKLQAHLRCIKLQRLPKLHVPKPHEPQHVSEFIIL</sequence>
<dbReference type="EMBL" id="QXGF01000811">
    <property type="protein sequence ID" value="KAE8935397.1"/>
    <property type="molecule type" value="Genomic_DNA"/>
</dbReference>
<dbReference type="Pfam" id="PF04366">
    <property type="entry name" value="Ysc84"/>
    <property type="match status" value="1"/>
</dbReference>
<dbReference type="EMBL" id="QXFZ01000915">
    <property type="protein sequence ID" value="KAE9101390.1"/>
    <property type="molecule type" value="Genomic_DNA"/>
</dbReference>
<dbReference type="InterPro" id="IPR011011">
    <property type="entry name" value="Znf_FYVE_PHD"/>
</dbReference>
<dbReference type="Proteomes" id="UP000440732">
    <property type="component" value="Unassembled WGS sequence"/>
</dbReference>
<feature type="compositionally biased region" description="Low complexity" evidence="5">
    <location>
        <begin position="233"/>
        <end position="243"/>
    </location>
</feature>
<dbReference type="SUPFAM" id="SSF52047">
    <property type="entry name" value="RNI-like"/>
    <property type="match status" value="1"/>
</dbReference>
<dbReference type="AlphaFoldDB" id="A0A6A3ESK2"/>
<feature type="region of interest" description="Disordered" evidence="5">
    <location>
        <begin position="768"/>
        <end position="839"/>
    </location>
</feature>
<evidence type="ECO:0000313" key="8">
    <source>
        <dbReference type="EMBL" id="KAE9101390.1"/>
    </source>
</evidence>
<feature type="compositionally biased region" description="Low complexity" evidence="5">
    <location>
        <begin position="1"/>
        <end position="40"/>
    </location>
</feature>
<evidence type="ECO:0000313" key="14">
    <source>
        <dbReference type="Proteomes" id="UP000441208"/>
    </source>
</evidence>
<evidence type="ECO:0000313" key="9">
    <source>
        <dbReference type="EMBL" id="KAE9138320.1"/>
    </source>
</evidence>
<keyword evidence="3" id="KW-0862">Zinc</keyword>
<keyword evidence="2 4" id="KW-0863">Zinc-finger</keyword>
<feature type="domain" description="FYVE-type" evidence="6">
    <location>
        <begin position="257"/>
        <end position="328"/>
    </location>
</feature>
<organism evidence="7 11">
    <name type="scientific">Phytophthora fragariae</name>
    <dbReference type="NCBI Taxonomy" id="53985"/>
    <lineage>
        <taxon>Eukaryota</taxon>
        <taxon>Sar</taxon>
        <taxon>Stramenopiles</taxon>
        <taxon>Oomycota</taxon>
        <taxon>Peronosporomycetes</taxon>
        <taxon>Peronosporales</taxon>
        <taxon>Peronosporaceae</taxon>
        <taxon>Phytophthora</taxon>
    </lineage>
</organism>
<protein>
    <recommendedName>
        <fullName evidence="6">FYVE-type domain-containing protein</fullName>
    </recommendedName>
</protein>
<dbReference type="InterPro" id="IPR001611">
    <property type="entry name" value="Leu-rich_rpt"/>
</dbReference>
<dbReference type="PANTHER" id="PTHR15629">
    <property type="entry name" value="SH3YL1 PROTEIN"/>
    <property type="match status" value="1"/>
</dbReference>
<feature type="compositionally biased region" description="Basic and acidic residues" evidence="5">
    <location>
        <begin position="814"/>
        <end position="827"/>
    </location>
</feature>
<evidence type="ECO:0000259" key="6">
    <source>
        <dbReference type="PROSITE" id="PS50178"/>
    </source>
</evidence>
<dbReference type="InterPro" id="IPR007461">
    <property type="entry name" value="Ysc84_actin-binding"/>
</dbReference>
<keyword evidence="1" id="KW-0479">Metal-binding</keyword>
<feature type="compositionally biased region" description="Basic and acidic residues" evidence="5">
    <location>
        <begin position="214"/>
        <end position="231"/>
    </location>
</feature>
<dbReference type="SMART" id="SM00064">
    <property type="entry name" value="FYVE"/>
    <property type="match status" value="1"/>
</dbReference>
<evidence type="ECO:0000256" key="4">
    <source>
        <dbReference type="PROSITE-ProRule" id="PRU00091"/>
    </source>
</evidence>
<dbReference type="Proteomes" id="UP000429523">
    <property type="component" value="Unassembled WGS sequence"/>
</dbReference>
<dbReference type="Gene3D" id="3.80.10.10">
    <property type="entry name" value="Ribonuclease Inhibitor"/>
    <property type="match status" value="1"/>
</dbReference>
<dbReference type="InterPro" id="IPR057634">
    <property type="entry name" value="PAH_ZNF598/HEL2"/>
</dbReference>
<evidence type="ECO:0000256" key="5">
    <source>
        <dbReference type="SAM" id="MobiDB-lite"/>
    </source>
</evidence>
<feature type="region of interest" description="Disordered" evidence="5">
    <location>
        <begin position="185"/>
        <end position="254"/>
    </location>
</feature>
<evidence type="ECO:0000313" key="11">
    <source>
        <dbReference type="Proteomes" id="UP000429523"/>
    </source>
</evidence>
<dbReference type="Proteomes" id="UP000441208">
    <property type="component" value="Unassembled WGS sequence"/>
</dbReference>
<dbReference type="InterPro" id="IPR017455">
    <property type="entry name" value="Znf_FYVE-rel"/>
</dbReference>
<feature type="compositionally biased region" description="Basic and acidic residues" evidence="5">
    <location>
        <begin position="63"/>
        <end position="80"/>
    </location>
</feature>
<dbReference type="PANTHER" id="PTHR15629:SF2">
    <property type="entry name" value="SH3 DOMAIN-CONTAINING YSC84-LIKE PROTEIN 1"/>
    <property type="match status" value="1"/>
</dbReference>
<dbReference type="Pfam" id="PF23202">
    <property type="entry name" value="PAH_ZNF598"/>
    <property type="match status" value="1"/>
</dbReference>
<dbReference type="CDD" id="cd11526">
    <property type="entry name" value="SYLF_FYVE"/>
    <property type="match status" value="1"/>
</dbReference>
<dbReference type="InterPro" id="IPR032675">
    <property type="entry name" value="LRR_dom_sf"/>
</dbReference>
<accession>A0A6A3ESK2</accession>
<dbReference type="CDD" id="cd00065">
    <property type="entry name" value="FYVE_like_SF"/>
    <property type="match status" value="1"/>
</dbReference>
<dbReference type="Pfam" id="PF01363">
    <property type="entry name" value="FYVE"/>
    <property type="match status" value="1"/>
</dbReference>
<dbReference type="Proteomes" id="UP000437068">
    <property type="component" value="Unassembled WGS sequence"/>
</dbReference>
<dbReference type="GO" id="GO:0008270">
    <property type="term" value="F:zinc ion binding"/>
    <property type="evidence" value="ECO:0007669"/>
    <property type="project" value="UniProtKB-KW"/>
</dbReference>
<dbReference type="PROSITE" id="PS50178">
    <property type="entry name" value="ZF_FYVE"/>
    <property type="match status" value="1"/>
</dbReference>
<dbReference type="InterPro" id="IPR051702">
    <property type="entry name" value="SH3_domain_YSC84-like"/>
</dbReference>
<dbReference type="InterPro" id="IPR000306">
    <property type="entry name" value="Znf_FYVE"/>
</dbReference>
<dbReference type="Pfam" id="PF13516">
    <property type="entry name" value="LRR_6"/>
    <property type="match status" value="2"/>
</dbReference>
<evidence type="ECO:0000313" key="10">
    <source>
        <dbReference type="EMBL" id="KAE9301924.1"/>
    </source>
</evidence>
<proteinExistence type="predicted"/>
<dbReference type="EMBL" id="QXGA01000854">
    <property type="protein sequence ID" value="KAE9138320.1"/>
    <property type="molecule type" value="Genomic_DNA"/>
</dbReference>
<dbReference type="Gene3D" id="3.30.40.10">
    <property type="entry name" value="Zinc/RING finger domain, C3HC4 (zinc finger)"/>
    <property type="match status" value="1"/>
</dbReference>
<dbReference type="SUPFAM" id="SSF57903">
    <property type="entry name" value="FYVE/PHD zinc finger"/>
    <property type="match status" value="1"/>
</dbReference>
<evidence type="ECO:0000313" key="13">
    <source>
        <dbReference type="Proteomes" id="UP000440732"/>
    </source>
</evidence>
<dbReference type="SMART" id="SM00368">
    <property type="entry name" value="LRR_RI"/>
    <property type="match status" value="4"/>
</dbReference>
<dbReference type="FunFam" id="3.30.40.10:FF:000670">
    <property type="entry name" value="SH3 domain-containing protein"/>
    <property type="match status" value="1"/>
</dbReference>
<dbReference type="InterPro" id="IPR013083">
    <property type="entry name" value="Znf_RING/FYVE/PHD"/>
</dbReference>
<gene>
    <name evidence="10" type="ORF">PF001_g14238</name>
    <name evidence="9" type="ORF">PF006_g13969</name>
    <name evidence="8" type="ORF">PF007_g15166</name>
    <name evidence="7" type="ORF">PF009_g14662</name>
</gene>
<evidence type="ECO:0000256" key="2">
    <source>
        <dbReference type="ARBA" id="ARBA00022771"/>
    </source>
</evidence>
<evidence type="ECO:0000256" key="3">
    <source>
        <dbReference type="ARBA" id="ARBA00022833"/>
    </source>
</evidence>
<dbReference type="GO" id="GO:0035091">
    <property type="term" value="F:phosphatidylinositol binding"/>
    <property type="evidence" value="ECO:0007669"/>
    <property type="project" value="TreeGrafter"/>
</dbReference>
<evidence type="ECO:0000313" key="7">
    <source>
        <dbReference type="EMBL" id="KAE8935397.1"/>
    </source>
</evidence>
<evidence type="ECO:0000256" key="1">
    <source>
        <dbReference type="ARBA" id="ARBA00022723"/>
    </source>
</evidence>
<reference evidence="11 12" key="1">
    <citation type="submission" date="2018-08" db="EMBL/GenBank/DDBJ databases">
        <title>Genomic investigation of the strawberry pathogen Phytophthora fragariae indicates pathogenicity is determined by transcriptional variation in three key races.</title>
        <authorList>
            <person name="Adams T.M."/>
            <person name="Armitage A.D."/>
            <person name="Sobczyk M.K."/>
            <person name="Bates H.J."/>
            <person name="Dunwell J.M."/>
            <person name="Nellist C.F."/>
            <person name="Harrison R.J."/>
        </authorList>
    </citation>
    <scope>NUCLEOTIDE SEQUENCE [LARGE SCALE GENOMIC DNA]</scope>
    <source>
        <strain evidence="10 12">A4</strain>
        <strain evidence="9 13">NOV-5</strain>
        <strain evidence="8 14">NOV-71</strain>
        <strain evidence="7 11">NOV-9</strain>
    </source>
</reference>
<feature type="compositionally biased region" description="Low complexity" evidence="5">
    <location>
        <begin position="768"/>
        <end position="801"/>
    </location>
</feature>